<feature type="domain" description="ABC transporter" evidence="7">
    <location>
        <begin position="41"/>
        <end position="290"/>
    </location>
</feature>
<dbReference type="EMBL" id="JABFDB010000004">
    <property type="protein sequence ID" value="NYZ19698.1"/>
    <property type="molecule type" value="Genomic_DNA"/>
</dbReference>
<evidence type="ECO:0000259" key="7">
    <source>
        <dbReference type="PROSITE" id="PS50893"/>
    </source>
</evidence>
<evidence type="ECO:0000256" key="5">
    <source>
        <dbReference type="ARBA" id="ARBA00022840"/>
    </source>
</evidence>
<dbReference type="InterPro" id="IPR027417">
    <property type="entry name" value="P-loop_NTPase"/>
</dbReference>
<accession>A0ABX2T986</accession>
<dbReference type="NCBIfam" id="TIGR01727">
    <property type="entry name" value="oligo_HPY"/>
    <property type="match status" value="2"/>
</dbReference>
<dbReference type="PANTHER" id="PTHR43776:SF7">
    <property type="entry name" value="D,D-DIPEPTIDE TRANSPORT ATP-BINDING PROTEIN DDPF-RELATED"/>
    <property type="match status" value="1"/>
</dbReference>
<feature type="region of interest" description="Disordered" evidence="6">
    <location>
        <begin position="1"/>
        <end position="31"/>
    </location>
</feature>
<dbReference type="NCBIfam" id="NF007739">
    <property type="entry name" value="PRK10419.1"/>
    <property type="match status" value="2"/>
</dbReference>
<organism evidence="8 9">
    <name type="scientific">Azospirillum oleiclasticum</name>
    <dbReference type="NCBI Taxonomy" id="2735135"/>
    <lineage>
        <taxon>Bacteria</taxon>
        <taxon>Pseudomonadati</taxon>
        <taxon>Pseudomonadota</taxon>
        <taxon>Alphaproteobacteria</taxon>
        <taxon>Rhodospirillales</taxon>
        <taxon>Azospirillaceae</taxon>
        <taxon>Azospirillum</taxon>
    </lineage>
</organism>
<keyword evidence="4" id="KW-0547">Nucleotide-binding</keyword>
<dbReference type="Pfam" id="PF00005">
    <property type="entry name" value="ABC_tran"/>
    <property type="match status" value="2"/>
</dbReference>
<keyword evidence="3" id="KW-0813">Transport</keyword>
<dbReference type="Pfam" id="PF08352">
    <property type="entry name" value="oligo_HPY"/>
    <property type="match status" value="2"/>
</dbReference>
<dbReference type="CDD" id="cd03257">
    <property type="entry name" value="ABC_NikE_OppD_transporters"/>
    <property type="match status" value="2"/>
</dbReference>
<dbReference type="PROSITE" id="PS50893">
    <property type="entry name" value="ABC_TRANSPORTER_2"/>
    <property type="match status" value="2"/>
</dbReference>
<proteinExistence type="inferred from homology"/>
<dbReference type="SUPFAM" id="SSF52540">
    <property type="entry name" value="P-loop containing nucleoside triphosphate hydrolases"/>
    <property type="match status" value="2"/>
</dbReference>
<dbReference type="PANTHER" id="PTHR43776">
    <property type="entry name" value="TRANSPORT ATP-BINDING PROTEIN"/>
    <property type="match status" value="1"/>
</dbReference>
<keyword evidence="9" id="KW-1185">Reference proteome</keyword>
<reference evidence="8 9" key="1">
    <citation type="submission" date="2020-05" db="EMBL/GenBank/DDBJ databases">
        <title>Azospirillum oleiclasticum sp. nov, a nitrogen-fixing and heavy crude oil-emulsifying bacterium isolated from the crude oil of Yumen Oilfield.</title>
        <authorList>
            <person name="Wu D."/>
            <person name="Cai M."/>
            <person name="Zhang X."/>
        </authorList>
    </citation>
    <scope>NUCLEOTIDE SEQUENCE [LARGE SCALE GENOMIC DNA]</scope>
    <source>
        <strain evidence="8 9">ROY-1-1-2</strain>
    </source>
</reference>
<evidence type="ECO:0000313" key="8">
    <source>
        <dbReference type="EMBL" id="NYZ19698.1"/>
    </source>
</evidence>
<dbReference type="PROSITE" id="PS00211">
    <property type="entry name" value="ABC_TRANSPORTER_1"/>
    <property type="match status" value="2"/>
</dbReference>
<dbReference type="InterPro" id="IPR017871">
    <property type="entry name" value="ABC_transporter-like_CS"/>
</dbReference>
<keyword evidence="5 8" id="KW-0067">ATP-binding</keyword>
<feature type="compositionally biased region" description="Low complexity" evidence="6">
    <location>
        <begin position="1"/>
        <end position="12"/>
    </location>
</feature>
<comment type="similarity">
    <text evidence="2">Belongs to the ABC transporter superfamily.</text>
</comment>
<evidence type="ECO:0000256" key="6">
    <source>
        <dbReference type="SAM" id="MobiDB-lite"/>
    </source>
</evidence>
<dbReference type="InterPro" id="IPR003593">
    <property type="entry name" value="AAA+_ATPase"/>
</dbReference>
<evidence type="ECO:0000256" key="2">
    <source>
        <dbReference type="ARBA" id="ARBA00005417"/>
    </source>
</evidence>
<dbReference type="InterPro" id="IPR013563">
    <property type="entry name" value="Oligopep_ABC_C"/>
</dbReference>
<evidence type="ECO:0000256" key="4">
    <source>
        <dbReference type="ARBA" id="ARBA00022741"/>
    </source>
</evidence>
<evidence type="ECO:0000256" key="1">
    <source>
        <dbReference type="ARBA" id="ARBA00004417"/>
    </source>
</evidence>
<comment type="caution">
    <text evidence="8">The sequence shown here is derived from an EMBL/GenBank/DDBJ whole genome shotgun (WGS) entry which is preliminary data.</text>
</comment>
<sequence>MRAQSDAVRSGAGRSGAGQGGTRAPTPNAPNLDAAGALLSVRDLHVHFVTSRGVVKAVDGVSYDVKPGEMVAIVGESGCGKSVTSLTVMRLLAKPAGRIVGGSIQFDGRDLVTLPEPEMRELRGRDVAMIFQEPMTSLNPVLPIGLQIMEPLFVHLKMDKATARARARELLELVGIPDAERRLDMHPHEFSGGMRQRVMIAIGLACNPKLLIADEPTTALDVTIQAQILELMKDLSSRLGIAMVVITHNLGIVARYADRVNVMYAGRIVEHGTAEEVFSRPRHPYTMGLLRAVPRLDKPRDARLYTIEGMPPNLMNPPTGCRFAERCEHRIDACVQYPAVVDVGRGHTAACHRAAEFEAADRGHPNLRLVRNDQPTPRPHHDDPILNVAGLSKHFHLSRRTGLFGREKVVVKAVDDVSFNVQRGETLGLVGESGCGKTTLGRLILRLEDPTSGSIQFDGRDLGSATPSEMRALRQKIQVIFQDPFSSLNPRMTIGQIIAEPLSVYRLEPNARAVRDRVAELLSQVGLHPYMSERYPHELSGGQRQRVGIARALAMKPSLIVCDEPVSALDVSIQGQIINLLEDLQERLGLTYLFIAHDLAVVRHISRRVVVMYLGRVMEIADRDELYAHPAHPYTQALLAAAPVPDVVVERARASRPLQGELPSPLNPPSGCVFRTRCPKATKACAEVVPPPVELRPGHLAACIHL</sequence>
<gene>
    <name evidence="8" type="ORF">HND93_08240</name>
</gene>
<dbReference type="Proteomes" id="UP000584642">
    <property type="component" value="Unassembled WGS sequence"/>
</dbReference>
<dbReference type="InterPro" id="IPR003439">
    <property type="entry name" value="ABC_transporter-like_ATP-bd"/>
</dbReference>
<dbReference type="GO" id="GO:0005524">
    <property type="term" value="F:ATP binding"/>
    <property type="evidence" value="ECO:0007669"/>
    <property type="project" value="UniProtKB-KW"/>
</dbReference>
<dbReference type="NCBIfam" id="NF008453">
    <property type="entry name" value="PRK11308.1"/>
    <property type="match status" value="2"/>
</dbReference>
<protein>
    <submittedName>
        <fullName evidence="8">ABC transporter ATP-binding protein</fullName>
    </submittedName>
</protein>
<comment type="subcellular location">
    <subcellularLocation>
        <location evidence="1">Cell inner membrane</location>
        <topology evidence="1">Peripheral membrane protein</topology>
    </subcellularLocation>
</comment>
<feature type="domain" description="ABC transporter" evidence="7">
    <location>
        <begin position="398"/>
        <end position="639"/>
    </location>
</feature>
<evidence type="ECO:0000256" key="3">
    <source>
        <dbReference type="ARBA" id="ARBA00022448"/>
    </source>
</evidence>
<dbReference type="Gene3D" id="3.40.50.300">
    <property type="entry name" value="P-loop containing nucleotide triphosphate hydrolases"/>
    <property type="match status" value="2"/>
</dbReference>
<dbReference type="InterPro" id="IPR050319">
    <property type="entry name" value="ABC_transp_ATP-bind"/>
</dbReference>
<name>A0ABX2T986_9PROT</name>
<evidence type="ECO:0000313" key="9">
    <source>
        <dbReference type="Proteomes" id="UP000584642"/>
    </source>
</evidence>
<dbReference type="RefSeq" id="WP_180281470.1">
    <property type="nucleotide sequence ID" value="NZ_JABFDB010000004.1"/>
</dbReference>
<dbReference type="SMART" id="SM00382">
    <property type="entry name" value="AAA"/>
    <property type="match status" value="2"/>
</dbReference>